<keyword evidence="2" id="KW-0472">Membrane</keyword>
<feature type="transmembrane region" description="Helical" evidence="2">
    <location>
        <begin position="88"/>
        <end position="108"/>
    </location>
</feature>
<evidence type="ECO:0000256" key="1">
    <source>
        <dbReference type="SAM" id="MobiDB-lite"/>
    </source>
</evidence>
<keyword evidence="2" id="KW-1133">Transmembrane helix</keyword>
<dbReference type="OrthoDB" id="67965at2759"/>
<dbReference type="RefSeq" id="XP_015658061.1">
    <property type="nucleotide sequence ID" value="XM_015803419.1"/>
</dbReference>
<protein>
    <submittedName>
        <fullName evidence="3">Uncharacterized protein</fullName>
    </submittedName>
</protein>
<dbReference type="EMBL" id="LGTL01000010">
    <property type="protein sequence ID" value="KPA79622.1"/>
    <property type="molecule type" value="Genomic_DNA"/>
</dbReference>
<evidence type="ECO:0000313" key="4">
    <source>
        <dbReference type="Proteomes" id="UP000037923"/>
    </source>
</evidence>
<feature type="transmembrane region" description="Helical" evidence="2">
    <location>
        <begin position="153"/>
        <end position="170"/>
    </location>
</feature>
<gene>
    <name evidence="3" type="ORF">ABB37_05416</name>
</gene>
<dbReference type="InterPro" id="IPR010721">
    <property type="entry name" value="UstE-like"/>
</dbReference>
<feature type="transmembrane region" description="Helical" evidence="2">
    <location>
        <begin position="208"/>
        <end position="234"/>
    </location>
</feature>
<dbReference type="Gene3D" id="1.20.120.1630">
    <property type="match status" value="1"/>
</dbReference>
<feature type="transmembrane region" description="Helical" evidence="2">
    <location>
        <begin position="120"/>
        <end position="141"/>
    </location>
</feature>
<dbReference type="VEuPathDB" id="TriTrypDB:LpyrH10_10_1850"/>
<feature type="region of interest" description="Disordered" evidence="1">
    <location>
        <begin position="1"/>
        <end position="27"/>
    </location>
</feature>
<dbReference type="Pfam" id="PF06966">
    <property type="entry name" value="DUF1295"/>
    <property type="match status" value="1"/>
</dbReference>
<keyword evidence="2" id="KW-0812">Transmembrane</keyword>
<dbReference type="GeneID" id="26905706"/>
<dbReference type="Proteomes" id="UP000037923">
    <property type="component" value="Unassembled WGS sequence"/>
</dbReference>
<dbReference type="RefSeq" id="XP_015658062.1">
    <property type="nucleotide sequence ID" value="XM_015803420.1"/>
</dbReference>
<dbReference type="AlphaFoldDB" id="A0A0N0VEX6"/>
<dbReference type="RefSeq" id="XP_015658063.1">
    <property type="nucleotide sequence ID" value="XM_015803421.1"/>
</dbReference>
<reference evidence="3 4" key="1">
    <citation type="submission" date="2015-07" db="EMBL/GenBank/DDBJ databases">
        <title>High-quality genome of monoxenous trypanosomatid Leptomonas pyrrhocoris.</title>
        <authorList>
            <person name="Flegontov P."/>
            <person name="Butenko A."/>
            <person name="Firsov S."/>
            <person name="Vlcek C."/>
            <person name="Logacheva M.D."/>
            <person name="Field M."/>
            <person name="Filatov D."/>
            <person name="Flegontova O."/>
            <person name="Gerasimov E."/>
            <person name="Jackson A.P."/>
            <person name="Kelly S."/>
            <person name="Opperdoes F."/>
            <person name="O'Reilly A."/>
            <person name="Votypka J."/>
            <person name="Yurchenko V."/>
            <person name="Lukes J."/>
        </authorList>
    </citation>
    <scope>NUCLEOTIDE SEQUENCE [LARGE SCALE GENOMIC DNA]</scope>
    <source>
        <strain evidence="3">H10</strain>
    </source>
</reference>
<dbReference type="PANTHER" id="PTHR32251">
    <property type="entry name" value="3-OXO-5-ALPHA-STEROID 4-DEHYDROGENASE"/>
    <property type="match status" value="1"/>
</dbReference>
<dbReference type="OMA" id="YWVAPYI"/>
<keyword evidence="4" id="KW-1185">Reference proteome</keyword>
<proteinExistence type="predicted"/>
<dbReference type="EMBL" id="LGTL01000010">
    <property type="protein sequence ID" value="KPA79624.1"/>
    <property type="molecule type" value="Genomic_DNA"/>
</dbReference>
<sequence length="261" mass="29292">MQAEAKADASQQKVVRENDGDSKPTPKAESFYERCLRRWIGVLDHLTSSFLGGPRCIKFAQVVNLQKCTTIFMCVAMMLKSKNFASTATTYTALHGSYGLCWFLKHLVLPDPRWESKMTVASAISVFAFVLGPYWIVAYNAIMGGAERTNMELCAATVVYAVGLALMFGADIQKNAVLKERKGLITDGFFARTRNPNYLGEVMIYGSFAYVSASSSSWVIVGSVWTLVFLPWMLRKDQRMSRYPGWKTYVAKSCLFFPRLL</sequence>
<dbReference type="PANTHER" id="PTHR32251:SF33">
    <property type="entry name" value="STEROID 5-ALPHA REDUCTASE C-TERMINAL DOMAIN-CONTAINING PROTEIN"/>
    <property type="match status" value="1"/>
</dbReference>
<feature type="compositionally biased region" description="Basic and acidic residues" evidence="1">
    <location>
        <begin position="14"/>
        <end position="27"/>
    </location>
</feature>
<evidence type="ECO:0000256" key="2">
    <source>
        <dbReference type="SAM" id="Phobius"/>
    </source>
</evidence>
<dbReference type="EMBL" id="LGTL01000010">
    <property type="protein sequence ID" value="KPA79623.1"/>
    <property type="molecule type" value="Genomic_DNA"/>
</dbReference>
<accession>A0A0N0VEX6</accession>
<name>A0A0N0VEX6_LEPPY</name>
<comment type="caution">
    <text evidence="3">The sequence shown here is derived from an EMBL/GenBank/DDBJ whole genome shotgun (WGS) entry which is preliminary data.</text>
</comment>
<dbReference type="PROSITE" id="PS50244">
    <property type="entry name" value="S5A_REDUCTASE"/>
    <property type="match status" value="1"/>
</dbReference>
<organism evidence="3 4">
    <name type="scientific">Leptomonas pyrrhocoris</name>
    <name type="common">Firebug parasite</name>
    <dbReference type="NCBI Taxonomy" id="157538"/>
    <lineage>
        <taxon>Eukaryota</taxon>
        <taxon>Discoba</taxon>
        <taxon>Euglenozoa</taxon>
        <taxon>Kinetoplastea</taxon>
        <taxon>Metakinetoplastina</taxon>
        <taxon>Trypanosomatida</taxon>
        <taxon>Trypanosomatidae</taxon>
        <taxon>Leishmaniinae</taxon>
        <taxon>Leptomonas</taxon>
    </lineage>
</organism>
<dbReference type="GO" id="GO:0016020">
    <property type="term" value="C:membrane"/>
    <property type="evidence" value="ECO:0007669"/>
    <property type="project" value="TreeGrafter"/>
</dbReference>
<evidence type="ECO:0000313" key="3">
    <source>
        <dbReference type="EMBL" id="KPA79624.1"/>
    </source>
</evidence>